<feature type="region of interest" description="Disordered" evidence="2">
    <location>
        <begin position="1"/>
        <end position="43"/>
    </location>
</feature>
<sequence length="437" mass="50470">MPKPKDLAAEKSADTKKQSQTPTQSRTSSTTTSSPPATTSARSDALLITKKEEVEKACFKLCRAGINLMKLYRNENTTIQKEIEASQKQALTELQELVKDLRECQHATSTVPNFEQVVNNIRDNVEKVNGVLFTHFLDWTTDVSDRIDRLLKMKTPCALTKVDLINTVRQEYDRFRDAQRVRDEQRPTPCTPQDLKVLHDNYEELRKRIDTLEGQIQQYAKDNASFFEKTERTLTTIEQYIRQDAYSTSSSSASSRCSRSPTPKQPETDTKRKMSPTLSTTSSKRARTQRSSRDPPLPGGEASSLRGTPSQTEGRRGISSSHRRTPSRPEIRQRALTPSRNMRSDELRRELTKVEGQLREINAQMEHELRINSARSQQRHQDLRREKEHFLDRRSRLRARQDDLQILARRQDRRARSRENRGSTRDRSRHSSRPRGV</sequence>
<feature type="region of interest" description="Disordered" evidence="2">
    <location>
        <begin position="245"/>
        <end position="347"/>
    </location>
</feature>
<organism evidence="3 5">
    <name type="scientific">Trichostrongylus colubriformis</name>
    <name type="common">Black scour worm</name>
    <dbReference type="NCBI Taxonomy" id="6319"/>
    <lineage>
        <taxon>Eukaryota</taxon>
        <taxon>Metazoa</taxon>
        <taxon>Ecdysozoa</taxon>
        <taxon>Nematoda</taxon>
        <taxon>Chromadorea</taxon>
        <taxon>Rhabditida</taxon>
        <taxon>Rhabditina</taxon>
        <taxon>Rhabditomorpha</taxon>
        <taxon>Strongyloidea</taxon>
        <taxon>Trichostrongylidae</taxon>
        <taxon>Trichostrongylus</taxon>
    </lineage>
</organism>
<evidence type="ECO:0000256" key="1">
    <source>
        <dbReference type="SAM" id="Coils"/>
    </source>
</evidence>
<feature type="region of interest" description="Disordered" evidence="2">
    <location>
        <begin position="368"/>
        <end position="437"/>
    </location>
</feature>
<reference evidence="3 5" key="1">
    <citation type="submission" date="2019-10" db="EMBL/GenBank/DDBJ databases">
        <title>Assembly and Annotation for the nematode Trichostrongylus colubriformis.</title>
        <authorList>
            <person name="Martin J."/>
        </authorList>
    </citation>
    <scope>NUCLEOTIDE SEQUENCE [LARGE SCALE GENOMIC DNA]</scope>
    <source>
        <strain evidence="3">G859</strain>
        <tissue evidence="3">Whole worm</tissue>
    </source>
</reference>
<evidence type="ECO:0000256" key="2">
    <source>
        <dbReference type="SAM" id="MobiDB-lite"/>
    </source>
</evidence>
<feature type="compositionally biased region" description="Basic and acidic residues" evidence="2">
    <location>
        <begin position="417"/>
        <end position="426"/>
    </location>
</feature>
<feature type="compositionally biased region" description="Basic residues" evidence="2">
    <location>
        <begin position="427"/>
        <end position="437"/>
    </location>
</feature>
<keyword evidence="5" id="KW-1185">Reference proteome</keyword>
<feature type="compositionally biased region" description="Low complexity" evidence="2">
    <location>
        <begin position="18"/>
        <end position="43"/>
    </location>
</feature>
<evidence type="ECO:0000313" key="5">
    <source>
        <dbReference type="Proteomes" id="UP001331761"/>
    </source>
</evidence>
<proteinExistence type="predicted"/>
<evidence type="ECO:0000313" key="3">
    <source>
        <dbReference type="EMBL" id="KAK5981619.1"/>
    </source>
</evidence>
<dbReference type="AlphaFoldDB" id="A0AAN8J2R8"/>
<dbReference type="EMBL" id="WIXE01006082">
    <property type="protein sequence ID" value="KAK5981619.1"/>
    <property type="molecule type" value="Genomic_DNA"/>
</dbReference>
<feature type="compositionally biased region" description="Low complexity" evidence="2">
    <location>
        <begin position="247"/>
        <end position="262"/>
    </location>
</feature>
<keyword evidence="1" id="KW-0175">Coiled coil</keyword>
<name>A0AAN8J2R8_TRICO</name>
<protein>
    <submittedName>
        <fullName evidence="3">Uncharacterized protein</fullName>
    </submittedName>
</protein>
<feature type="coiled-coil region" evidence="1">
    <location>
        <begin position="195"/>
        <end position="222"/>
    </location>
</feature>
<dbReference type="EMBL" id="WIXE01003139">
    <property type="protein sequence ID" value="KAK5984208.1"/>
    <property type="molecule type" value="Genomic_DNA"/>
</dbReference>
<gene>
    <name evidence="4" type="ORF">GCK32_014924</name>
    <name evidence="3" type="ORF">GCK32_015265</name>
</gene>
<dbReference type="Proteomes" id="UP001331761">
    <property type="component" value="Unassembled WGS sequence"/>
</dbReference>
<evidence type="ECO:0000313" key="4">
    <source>
        <dbReference type="EMBL" id="KAK5984208.1"/>
    </source>
</evidence>
<feature type="compositionally biased region" description="Basic and acidic residues" evidence="2">
    <location>
        <begin position="1"/>
        <end position="17"/>
    </location>
</feature>
<feature type="compositionally biased region" description="Basic and acidic residues" evidence="2">
    <location>
        <begin position="379"/>
        <end position="403"/>
    </location>
</feature>
<accession>A0AAN8J2R8</accession>
<comment type="caution">
    <text evidence="3">The sequence shown here is derived from an EMBL/GenBank/DDBJ whole genome shotgun (WGS) entry which is preliminary data.</text>
</comment>